<evidence type="ECO:0000256" key="3">
    <source>
        <dbReference type="ARBA" id="ARBA00022490"/>
    </source>
</evidence>
<dbReference type="PANTHER" id="PTHR11183">
    <property type="entry name" value="GLYCOGENIN SUBFAMILY MEMBER"/>
    <property type="match status" value="1"/>
</dbReference>
<dbReference type="GO" id="GO:0046872">
    <property type="term" value="F:metal ion binding"/>
    <property type="evidence" value="ECO:0007669"/>
    <property type="project" value="UniProtKB-KW"/>
</dbReference>
<sequence>MEVYCTLLLTDGYLPGAQVLAHSLRDGGATRKLAILVTQEFLSEATMKEIKRIYDYVIPVDRITNKSHGNLLMMDRLDLSSAFTKIHLWRLTQFEKIVYIDADVVALRAPEELFETKDRFAAAPDIGWPDCFNSGVMVLKPDLGTYHGLLNLANRGISFDGADQGLLNEYFRNWSRLSFVYNVTPSGHYQYAPAYNHYRSSITMAHFIGSNKPWAMGRYAGQENSTSAYGELLGRWWSVWDAHYRPVTEEDPALAWLGKGLGERLTIAEIERPNPMPTEYDPNFRREHTSFDERKDEPAVWHPPPLASSRQEGQRNQQEHHYQPQHYEPQKYQPQHYQPPPPQQQQQQQQHYHHHHHQESPPPPVFLPKEHVPYVPRDLPYNAYSQTQAPPSYLYHEHKQQQHYQPQIHAPRPVHWEEQGRRFSKEIPTRIENSLPLPPLPSTEEPSKESEPPKEKRSPSFEAPMQQWDAGRFSPPPNSRPEASNWPSQVYANEWDQDKQNTELFVPPRVASPPKDLLNFEIPEKPQPSPRPSPIFPWEHGEVTPATRVFAGEGTPSPTLPLALPGSVDDEFETEEAAGGYSARGMAGWDSYSRTNAWDSIPSIERYVASFQRTTQPRRSVRKGDVTPNPQIRGADETIRSDGEYDETTKATTTTTTTTGLLPPEISVTPTPFKSLRGYRSHAMDDESKFPSAQGIPDQQHWDPIKSLEELRNAPGELLNRSPPSPQSLTRGSPRSPASLVQQPQTQHQQQLVSSSMPVPEKDFHITAHMKRYEMSISSGNSSVTGSPVNTFSERNYASSSTQTERKGSSDAGTQSDPEDIDSEMVIIGVH</sequence>
<dbReference type="EC" id="2.4.1.186" evidence="10"/>
<evidence type="ECO:0000256" key="9">
    <source>
        <dbReference type="ARBA" id="ARBA00038162"/>
    </source>
</evidence>
<comment type="similarity">
    <text evidence="9">Belongs to the glycosyltransferase 8 family. Glycogenin subfamily.</text>
</comment>
<feature type="compositionally biased region" description="Polar residues" evidence="14">
    <location>
        <begin position="791"/>
        <end position="803"/>
    </location>
</feature>
<evidence type="ECO:0000256" key="12">
    <source>
        <dbReference type="ARBA" id="ARBA00052293"/>
    </source>
</evidence>
<feature type="compositionally biased region" description="Basic and acidic residues" evidence="14">
    <location>
        <begin position="634"/>
        <end position="649"/>
    </location>
</feature>
<accession>A0AAN8RN79</accession>
<evidence type="ECO:0000313" key="15">
    <source>
        <dbReference type="EMBL" id="KAK6356953.1"/>
    </source>
</evidence>
<feature type="compositionally biased region" description="Low complexity" evidence="14">
    <location>
        <begin position="742"/>
        <end position="751"/>
    </location>
</feature>
<dbReference type="AlphaFoldDB" id="A0AAN8RN79"/>
<evidence type="ECO:0000256" key="11">
    <source>
        <dbReference type="ARBA" id="ARBA00050886"/>
    </source>
</evidence>
<dbReference type="Gene3D" id="3.90.550.10">
    <property type="entry name" value="Spore Coat Polysaccharide Biosynthesis Protein SpsA, Chain A"/>
    <property type="match status" value="1"/>
</dbReference>
<evidence type="ECO:0000256" key="8">
    <source>
        <dbReference type="ARBA" id="ARBA00023211"/>
    </source>
</evidence>
<keyword evidence="3" id="KW-0963">Cytoplasm</keyword>
<dbReference type="GO" id="GO:0008466">
    <property type="term" value="F:glycogenin glucosyltransferase activity"/>
    <property type="evidence" value="ECO:0007669"/>
    <property type="project" value="UniProtKB-EC"/>
</dbReference>
<dbReference type="GO" id="GO:0005978">
    <property type="term" value="P:glycogen biosynthetic process"/>
    <property type="evidence" value="ECO:0007669"/>
    <property type="project" value="UniProtKB-KW"/>
</dbReference>
<dbReference type="Pfam" id="PF01501">
    <property type="entry name" value="Glyco_transf_8"/>
    <property type="match status" value="1"/>
</dbReference>
<protein>
    <recommendedName>
        <fullName evidence="10">glycogenin glucosyltransferase</fullName>
        <ecNumber evidence="10">2.4.1.186</ecNumber>
    </recommendedName>
</protein>
<comment type="cofactor">
    <cofactor evidence="1">
        <name>Mn(2+)</name>
        <dbReference type="ChEBI" id="CHEBI:29035"/>
    </cofactor>
</comment>
<dbReference type="FunFam" id="3.90.550.10:FF:000092">
    <property type="entry name" value="Glycogenin 2"/>
    <property type="match status" value="1"/>
</dbReference>
<gene>
    <name evidence="15" type="primary">GLG2_1</name>
    <name evidence="15" type="ORF">TWF718_001290</name>
</gene>
<keyword evidence="5" id="KW-0479">Metal-binding</keyword>
<feature type="compositionally biased region" description="Pro residues" evidence="14">
    <location>
        <begin position="525"/>
        <end position="535"/>
    </location>
</feature>
<evidence type="ECO:0000256" key="10">
    <source>
        <dbReference type="ARBA" id="ARBA00038934"/>
    </source>
</evidence>
<evidence type="ECO:0000256" key="13">
    <source>
        <dbReference type="ARBA" id="ARBA00057883"/>
    </source>
</evidence>
<comment type="catalytic activity">
    <reaction evidence="12">
        <text>L-tyrosyl-[glycogenin] + UDP-alpha-D-glucose = alpha-D-glucosyl-L-tyrosyl-[glycogenin] + UDP + H(+)</text>
        <dbReference type="Rhea" id="RHEA:23360"/>
        <dbReference type="Rhea" id="RHEA-COMP:14604"/>
        <dbReference type="Rhea" id="RHEA-COMP:14605"/>
        <dbReference type="ChEBI" id="CHEBI:15378"/>
        <dbReference type="ChEBI" id="CHEBI:46858"/>
        <dbReference type="ChEBI" id="CHEBI:58223"/>
        <dbReference type="ChEBI" id="CHEBI:58885"/>
        <dbReference type="ChEBI" id="CHEBI:140573"/>
        <dbReference type="EC" id="2.4.1.186"/>
    </reaction>
</comment>
<evidence type="ECO:0000313" key="16">
    <source>
        <dbReference type="Proteomes" id="UP001313282"/>
    </source>
</evidence>
<evidence type="ECO:0000256" key="14">
    <source>
        <dbReference type="SAM" id="MobiDB-lite"/>
    </source>
</evidence>
<feature type="region of interest" description="Disordered" evidence="14">
    <location>
        <begin position="612"/>
        <end position="831"/>
    </location>
</feature>
<comment type="subcellular location">
    <subcellularLocation>
        <location evidence="2">Cytoplasm</location>
    </subcellularLocation>
</comment>
<feature type="compositionally biased region" description="Polar residues" evidence="14">
    <location>
        <begin position="481"/>
        <end position="491"/>
    </location>
</feature>
<proteinExistence type="inferred from homology"/>
<dbReference type="SUPFAM" id="SSF53448">
    <property type="entry name" value="Nucleotide-diphospho-sugar transferases"/>
    <property type="match status" value="1"/>
</dbReference>
<evidence type="ECO:0000256" key="5">
    <source>
        <dbReference type="ARBA" id="ARBA00022723"/>
    </source>
</evidence>
<dbReference type="InterPro" id="IPR029044">
    <property type="entry name" value="Nucleotide-diphossugar_trans"/>
</dbReference>
<evidence type="ECO:0000256" key="2">
    <source>
        <dbReference type="ARBA" id="ARBA00004496"/>
    </source>
</evidence>
<comment type="function">
    <text evidence="13">Self-glucosylating initiator of glycogen synthesis. It catalyzes the formation of a short alpha (1,4)-glucosyl chain covalently attached via a glucose 1-O-tyrosyl linkage to internal tyrosine residues and these chains act as primers for the elongation reaction catalyzed by glycogen synthase.</text>
</comment>
<feature type="compositionally biased region" description="Low complexity" evidence="14">
    <location>
        <begin position="650"/>
        <end position="659"/>
    </location>
</feature>
<feature type="region of interest" description="Disordered" evidence="14">
    <location>
        <begin position="291"/>
        <end position="372"/>
    </location>
</feature>
<name>A0AAN8RN79_9PEZI</name>
<keyword evidence="4" id="KW-0808">Transferase</keyword>
<keyword evidence="7" id="KW-0325">Glycoprotein</keyword>
<comment type="catalytic activity">
    <reaction evidence="11">
        <text>[1,4-alpha-D-glucosyl](n)-L-tyrosyl-[glycogenin] + UDP-alpha-D-glucose = [1,4-alpha-D-glucosyl](n+1)-L-tyrosyl-[glycogenin] + UDP + H(+)</text>
        <dbReference type="Rhea" id="RHEA:56560"/>
        <dbReference type="Rhea" id="RHEA-COMP:14606"/>
        <dbReference type="Rhea" id="RHEA-COMP:14607"/>
        <dbReference type="ChEBI" id="CHEBI:15378"/>
        <dbReference type="ChEBI" id="CHEBI:58223"/>
        <dbReference type="ChEBI" id="CHEBI:58885"/>
        <dbReference type="ChEBI" id="CHEBI:140574"/>
        <dbReference type="EC" id="2.4.1.186"/>
    </reaction>
</comment>
<dbReference type="GO" id="GO:0005737">
    <property type="term" value="C:cytoplasm"/>
    <property type="evidence" value="ECO:0007669"/>
    <property type="project" value="UniProtKB-SubCell"/>
</dbReference>
<feature type="region of interest" description="Disordered" evidence="14">
    <location>
        <begin position="428"/>
        <end position="540"/>
    </location>
</feature>
<dbReference type="InterPro" id="IPR050587">
    <property type="entry name" value="GNT1/Glycosyltrans_8"/>
</dbReference>
<evidence type="ECO:0000256" key="1">
    <source>
        <dbReference type="ARBA" id="ARBA00001936"/>
    </source>
</evidence>
<evidence type="ECO:0000256" key="4">
    <source>
        <dbReference type="ARBA" id="ARBA00022679"/>
    </source>
</evidence>
<organism evidence="15 16">
    <name type="scientific">Orbilia javanica</name>
    <dbReference type="NCBI Taxonomy" id="47235"/>
    <lineage>
        <taxon>Eukaryota</taxon>
        <taxon>Fungi</taxon>
        <taxon>Dikarya</taxon>
        <taxon>Ascomycota</taxon>
        <taxon>Pezizomycotina</taxon>
        <taxon>Orbiliomycetes</taxon>
        <taxon>Orbiliales</taxon>
        <taxon>Orbiliaceae</taxon>
        <taxon>Orbilia</taxon>
    </lineage>
</organism>
<keyword evidence="16" id="KW-1185">Reference proteome</keyword>
<evidence type="ECO:0000256" key="7">
    <source>
        <dbReference type="ARBA" id="ARBA00023180"/>
    </source>
</evidence>
<dbReference type="CDD" id="cd02537">
    <property type="entry name" value="GT8_Glycogenin"/>
    <property type="match status" value="1"/>
</dbReference>
<dbReference type="EMBL" id="JAVHNR010000001">
    <property type="protein sequence ID" value="KAK6356953.1"/>
    <property type="molecule type" value="Genomic_DNA"/>
</dbReference>
<keyword evidence="8" id="KW-0464">Manganese</keyword>
<keyword evidence="6" id="KW-0320">Glycogen biosynthesis</keyword>
<feature type="compositionally biased region" description="Low complexity" evidence="14">
    <location>
        <begin position="324"/>
        <end position="336"/>
    </location>
</feature>
<reference evidence="15 16" key="1">
    <citation type="submission" date="2019-10" db="EMBL/GenBank/DDBJ databases">
        <authorList>
            <person name="Palmer J.M."/>
        </authorList>
    </citation>
    <scope>NUCLEOTIDE SEQUENCE [LARGE SCALE GENOMIC DNA]</scope>
    <source>
        <strain evidence="15 16">TWF718</strain>
    </source>
</reference>
<feature type="compositionally biased region" description="Low complexity" evidence="14">
    <location>
        <begin position="776"/>
        <end position="790"/>
    </location>
</feature>
<feature type="compositionally biased region" description="Basic and acidic residues" evidence="14">
    <location>
        <begin position="760"/>
        <end position="774"/>
    </location>
</feature>
<dbReference type="InterPro" id="IPR002495">
    <property type="entry name" value="Glyco_trans_8"/>
</dbReference>
<feature type="compositionally biased region" description="Basic and acidic residues" evidence="14">
    <location>
        <begin position="700"/>
        <end position="712"/>
    </location>
</feature>
<comment type="caution">
    <text evidence="15">The sequence shown here is derived from an EMBL/GenBank/DDBJ whole genome shotgun (WGS) entry which is preliminary data.</text>
</comment>
<dbReference type="Proteomes" id="UP001313282">
    <property type="component" value="Unassembled WGS sequence"/>
</dbReference>
<feature type="compositionally biased region" description="Basic and acidic residues" evidence="14">
    <location>
        <begin position="445"/>
        <end position="459"/>
    </location>
</feature>
<evidence type="ECO:0000256" key="6">
    <source>
        <dbReference type="ARBA" id="ARBA00023056"/>
    </source>
</evidence>